<feature type="chain" id="PRO_5022146034" evidence="1">
    <location>
        <begin position="23"/>
        <end position="79"/>
    </location>
</feature>
<accession>A0A512AJY1</accession>
<evidence type="ECO:0000313" key="3">
    <source>
        <dbReference type="Proteomes" id="UP000321464"/>
    </source>
</evidence>
<sequence>MKPVHALLSALAALQLAMPVQAAHPTMVALCGGGAPIPLPTKNNEADKQCCKICHSAMRKRFAGGTCCDGDDDEKDSGQ</sequence>
<dbReference type="AlphaFoldDB" id="A0A512AJY1"/>
<feature type="signal peptide" evidence="1">
    <location>
        <begin position="1"/>
        <end position="22"/>
    </location>
</feature>
<name>A0A512AJY1_9SPHN</name>
<dbReference type="RefSeq" id="WP_147159290.1">
    <property type="nucleotide sequence ID" value="NZ_BJYR01000012.1"/>
</dbReference>
<comment type="caution">
    <text evidence="2">The sequence shown here is derived from an EMBL/GenBank/DDBJ whole genome shotgun (WGS) entry which is preliminary data.</text>
</comment>
<protein>
    <submittedName>
        <fullName evidence="2">Uncharacterized protein</fullName>
    </submittedName>
</protein>
<dbReference type="Proteomes" id="UP000321464">
    <property type="component" value="Unassembled WGS sequence"/>
</dbReference>
<evidence type="ECO:0000256" key="1">
    <source>
        <dbReference type="SAM" id="SignalP"/>
    </source>
</evidence>
<gene>
    <name evidence="2" type="ORF">NSE01_18050</name>
</gene>
<evidence type="ECO:0000313" key="2">
    <source>
        <dbReference type="EMBL" id="GEN99972.1"/>
    </source>
</evidence>
<dbReference type="EMBL" id="BJYR01000012">
    <property type="protein sequence ID" value="GEN99972.1"/>
    <property type="molecule type" value="Genomic_DNA"/>
</dbReference>
<keyword evidence="3" id="KW-1185">Reference proteome</keyword>
<keyword evidence="1" id="KW-0732">Signal</keyword>
<proteinExistence type="predicted"/>
<organism evidence="2 3">
    <name type="scientific">Novosphingobium sediminis</name>
    <dbReference type="NCBI Taxonomy" id="707214"/>
    <lineage>
        <taxon>Bacteria</taxon>
        <taxon>Pseudomonadati</taxon>
        <taxon>Pseudomonadota</taxon>
        <taxon>Alphaproteobacteria</taxon>
        <taxon>Sphingomonadales</taxon>
        <taxon>Sphingomonadaceae</taxon>
        <taxon>Novosphingobium</taxon>
    </lineage>
</organism>
<dbReference type="OrthoDB" id="7510950at2"/>
<reference evidence="2 3" key="1">
    <citation type="submission" date="2019-07" db="EMBL/GenBank/DDBJ databases">
        <title>Whole genome shotgun sequence of Novosphingobium sediminis NBRC 106119.</title>
        <authorList>
            <person name="Hosoyama A."/>
            <person name="Uohara A."/>
            <person name="Ohji S."/>
            <person name="Ichikawa N."/>
        </authorList>
    </citation>
    <scope>NUCLEOTIDE SEQUENCE [LARGE SCALE GENOMIC DNA]</scope>
    <source>
        <strain evidence="2 3">NBRC 106119</strain>
    </source>
</reference>